<proteinExistence type="predicted"/>
<feature type="transmembrane region" description="Helical" evidence="1">
    <location>
        <begin position="132"/>
        <end position="151"/>
    </location>
</feature>
<feature type="transmembrane region" description="Helical" evidence="1">
    <location>
        <begin position="91"/>
        <end position="111"/>
    </location>
</feature>
<comment type="caution">
    <text evidence="2">The sequence shown here is derived from an EMBL/GenBank/DDBJ whole genome shotgun (WGS) entry which is preliminary data.</text>
</comment>
<accession>A0ABV8VYG6</accession>
<dbReference type="RefSeq" id="WP_390198410.1">
    <property type="nucleotide sequence ID" value="NZ_JBHSDV010000002.1"/>
</dbReference>
<keyword evidence="1" id="KW-0812">Transmembrane</keyword>
<evidence type="ECO:0000313" key="3">
    <source>
        <dbReference type="Proteomes" id="UP001595880"/>
    </source>
</evidence>
<keyword evidence="3" id="KW-1185">Reference proteome</keyword>
<organism evidence="2 3">
    <name type="scientific">Gracilibacillus marinus</name>
    <dbReference type="NCBI Taxonomy" id="630535"/>
    <lineage>
        <taxon>Bacteria</taxon>
        <taxon>Bacillati</taxon>
        <taxon>Bacillota</taxon>
        <taxon>Bacilli</taxon>
        <taxon>Bacillales</taxon>
        <taxon>Bacillaceae</taxon>
        <taxon>Gracilibacillus</taxon>
    </lineage>
</organism>
<keyword evidence="1" id="KW-1133">Transmembrane helix</keyword>
<dbReference type="EMBL" id="JBHSDV010000002">
    <property type="protein sequence ID" value="MFC4387838.1"/>
    <property type="molecule type" value="Genomic_DNA"/>
</dbReference>
<dbReference type="Proteomes" id="UP001595880">
    <property type="component" value="Unassembled WGS sequence"/>
</dbReference>
<feature type="transmembrane region" description="Helical" evidence="1">
    <location>
        <begin position="199"/>
        <end position="217"/>
    </location>
</feature>
<evidence type="ECO:0008006" key="4">
    <source>
        <dbReference type="Google" id="ProtNLM"/>
    </source>
</evidence>
<evidence type="ECO:0000313" key="2">
    <source>
        <dbReference type="EMBL" id="MFC4387838.1"/>
    </source>
</evidence>
<feature type="transmembrane region" description="Helical" evidence="1">
    <location>
        <begin position="63"/>
        <end position="85"/>
    </location>
</feature>
<evidence type="ECO:0000256" key="1">
    <source>
        <dbReference type="SAM" id="Phobius"/>
    </source>
</evidence>
<protein>
    <recommendedName>
        <fullName evidence="4">Potassium channel domain-containing protein</fullName>
    </recommendedName>
</protein>
<keyword evidence="1" id="KW-0472">Membrane</keyword>
<name>A0ABV8VYG6_9BACI</name>
<sequence length="222" mass="26660">MYSNRRKERHLDNGLIYFLISFIVSIIQKLSIVEWLKKIIGNIVWKRYKEKYSKEAIQRKQRFALNITIDVFIIFKFSLVALLWYLDFSSILSNVIIFYLLFYNLFTYFYHHLWSEVAIRDQYLTLHRVRRRFIALFLSIIYMIITYSYLYKVVFSENFIWSNNLIDSKKAILFSISNSFAGTYQELIPLNDLGEMIKVSQTIMMFIFITLILARSLPVAKN</sequence>
<feature type="transmembrane region" description="Helical" evidence="1">
    <location>
        <begin position="15"/>
        <end position="36"/>
    </location>
</feature>
<reference evidence="3" key="1">
    <citation type="journal article" date="2019" name="Int. J. Syst. Evol. Microbiol.">
        <title>The Global Catalogue of Microorganisms (GCM) 10K type strain sequencing project: providing services to taxonomists for standard genome sequencing and annotation.</title>
        <authorList>
            <consortium name="The Broad Institute Genomics Platform"/>
            <consortium name="The Broad Institute Genome Sequencing Center for Infectious Disease"/>
            <person name="Wu L."/>
            <person name="Ma J."/>
        </authorList>
    </citation>
    <scope>NUCLEOTIDE SEQUENCE [LARGE SCALE GENOMIC DNA]</scope>
    <source>
        <strain evidence="3">KACC 14058</strain>
    </source>
</reference>
<gene>
    <name evidence="2" type="ORF">ACFOZ1_08440</name>
</gene>